<keyword evidence="2" id="KW-0165">Cleavage on pair of basic residues</keyword>
<comment type="similarity">
    <text evidence="1 4">Belongs to the insulin family.</text>
</comment>
<dbReference type="InterPro" id="IPR022353">
    <property type="entry name" value="Insulin_CS"/>
</dbReference>
<gene>
    <name evidence="7" type="primary">ILP1</name>
</gene>
<evidence type="ECO:0000256" key="4">
    <source>
        <dbReference type="RuleBase" id="RU000406"/>
    </source>
</evidence>
<dbReference type="SMART" id="SM00078">
    <property type="entry name" value="IlGF"/>
    <property type="match status" value="1"/>
</dbReference>
<dbReference type="InterPro" id="IPR036438">
    <property type="entry name" value="Insulin-like_sf"/>
</dbReference>
<dbReference type="AlphaFoldDB" id="A0A1L1WRE1"/>
<dbReference type="InterPro" id="IPR022352">
    <property type="entry name" value="Ins/IGF/rlx"/>
</dbReference>
<evidence type="ECO:0000256" key="1">
    <source>
        <dbReference type="ARBA" id="ARBA00009034"/>
    </source>
</evidence>
<dbReference type="InterPro" id="IPR016179">
    <property type="entry name" value="Insulin-like"/>
</dbReference>
<dbReference type="EMBL" id="KF951034">
    <property type="protein sequence ID" value="AIW65597.1"/>
    <property type="molecule type" value="mRNA"/>
</dbReference>
<dbReference type="Pfam" id="PF00049">
    <property type="entry name" value="Insulin"/>
    <property type="match status" value="1"/>
</dbReference>
<comment type="subcellular location">
    <subcellularLocation>
        <location evidence="4">Secreted</location>
    </subcellularLocation>
</comment>
<name>A0A1L1WRE1_TIGJA</name>
<accession>A0A1L1WRE1</accession>
<dbReference type="GO" id="GO:0005576">
    <property type="term" value="C:extracellular region"/>
    <property type="evidence" value="ECO:0007669"/>
    <property type="project" value="UniProtKB-SubCell"/>
</dbReference>
<dbReference type="PRINTS" id="PR00276">
    <property type="entry name" value="INSULINFAMLY"/>
</dbReference>
<dbReference type="Gene3D" id="1.10.100.10">
    <property type="entry name" value="Insulin-like"/>
    <property type="match status" value="1"/>
</dbReference>
<dbReference type="SUPFAM" id="SSF56994">
    <property type="entry name" value="Insulin-like"/>
    <property type="match status" value="1"/>
</dbReference>
<keyword evidence="4" id="KW-0964">Secreted</keyword>
<keyword evidence="3 5" id="KW-0732">Signal</keyword>
<feature type="signal peptide" evidence="5">
    <location>
        <begin position="1"/>
        <end position="34"/>
    </location>
</feature>
<sequence length="146" mass="16515">MFCLIRNQSAPQTFHLRSLGLLLGLGLLIQCCSADPEWANQRFVDYTGNFPSSQLEDQHQIVDITVPAQLIDKKSGMERACGNLLANHMQLLCSGKRKRSGFQSFYPMGRQQGENAYTYQSLQKRGILDQCCYQPCSKATLMRFCP</sequence>
<protein>
    <submittedName>
        <fullName evidence="7">Insulin like peptide-1</fullName>
    </submittedName>
</protein>
<organism evidence="7">
    <name type="scientific">Tigriopus japonicus</name>
    <name type="common">Copepod</name>
    <dbReference type="NCBI Taxonomy" id="158387"/>
    <lineage>
        <taxon>Eukaryota</taxon>
        <taxon>Metazoa</taxon>
        <taxon>Ecdysozoa</taxon>
        <taxon>Arthropoda</taxon>
        <taxon>Crustacea</taxon>
        <taxon>Multicrustacea</taxon>
        <taxon>Hexanauplia</taxon>
        <taxon>Copepoda</taxon>
        <taxon>Harpacticoida</taxon>
        <taxon>Harpacticidae</taxon>
        <taxon>Tigriopus</taxon>
    </lineage>
</organism>
<evidence type="ECO:0000313" key="7">
    <source>
        <dbReference type="EMBL" id="AIW65597.1"/>
    </source>
</evidence>
<feature type="chain" id="PRO_5012069131" evidence="5">
    <location>
        <begin position="35"/>
        <end position="146"/>
    </location>
</feature>
<dbReference type="GO" id="GO:0005179">
    <property type="term" value="F:hormone activity"/>
    <property type="evidence" value="ECO:0007669"/>
    <property type="project" value="InterPro"/>
</dbReference>
<feature type="domain" description="Insulin-like" evidence="6">
    <location>
        <begin position="78"/>
        <end position="145"/>
    </location>
</feature>
<dbReference type="PROSITE" id="PS00262">
    <property type="entry name" value="INSULIN"/>
    <property type="match status" value="1"/>
</dbReference>
<evidence type="ECO:0000256" key="5">
    <source>
        <dbReference type="SAM" id="SignalP"/>
    </source>
</evidence>
<evidence type="ECO:0000259" key="6">
    <source>
        <dbReference type="SMART" id="SM00078"/>
    </source>
</evidence>
<evidence type="ECO:0000256" key="3">
    <source>
        <dbReference type="ARBA" id="ARBA00022729"/>
    </source>
</evidence>
<evidence type="ECO:0000256" key="2">
    <source>
        <dbReference type="ARBA" id="ARBA00022685"/>
    </source>
</evidence>
<proteinExistence type="evidence at transcript level"/>
<reference evidence="7" key="1">
    <citation type="journal article" date="2015" name="Fish. Sci.">
        <title>Identification of insulin-like peptide 1 (ILP1) gene and its expression in response to different food sources in the intertidal copepod Tigriopus japonicus.</title>
        <authorList>
            <person name="Lee M.C."/>
            <person name="Won E.-J."/>
            <person name="Lee S.-H."/>
            <person name="Hwang D.-S."/>
            <person name="Kim H.-S."/>
            <person name="Han J."/>
            <person name="Rhee J.-S."/>
            <person name="Om A.-S."/>
            <person name="Lee J.-S."/>
        </authorList>
    </citation>
    <scope>NUCLEOTIDE SEQUENCE</scope>
</reference>